<proteinExistence type="predicted"/>
<keyword evidence="2" id="KW-1185">Reference proteome</keyword>
<comment type="caution">
    <text evidence="1">The sequence shown here is derived from an EMBL/GenBank/DDBJ whole genome shotgun (WGS) entry which is preliminary data.</text>
</comment>
<reference evidence="1" key="1">
    <citation type="submission" date="2019-11" db="EMBL/GenBank/DDBJ databases">
        <title>Nori genome reveals adaptations in red seaweeds to the harsh intertidal environment.</title>
        <authorList>
            <person name="Wang D."/>
            <person name="Mao Y."/>
        </authorList>
    </citation>
    <scope>NUCLEOTIDE SEQUENCE</scope>
    <source>
        <tissue evidence="1">Gametophyte</tissue>
    </source>
</reference>
<gene>
    <name evidence="1" type="ORF">I4F81_003976</name>
</gene>
<sequence>MLALAPTPPSFAGGPRCDYVPADTDSYDDYSSDAYRARGVLNDGYGRHSRPSPPDYFSRAGKRRAIDHRDPIWGFVLPPIRPTDRGDRFFRPFRVHNDSRWSEAFSSSPLPVVEDARTIYNACAWVQTVHNRLLDAELNRLDGELTARELLNEVIYTRASLHQLFLILVTRYRVLSEQSTNPTLAANLQDLLLAPDDAESIYCPTMSFFQSSVLAHPADVWRSDQRAVLIDAAGHGGLAAAALANLRNFSLRDATAASYGAGWLRFCAFCARGRYRALPASSSTVGRYVAYLWLQGTVQPSSARTYLSPIRKRHIAAGYPNPCASDLVAEALDGFTNAWLDAHGAKPKRVALPADIAWRLAQLAYASPDRVVRLRLTAVVSHFLMGRRAKDVLNLKADDVRLSADGGLSFQITRSKTDAKRPGGERIAHTYPPTGFSSVPDLPVLLLRRALANHALLRRPCDRLFPAPARDPGTGLSGWLRAGLQMLDVSAPVDTIYASHSCRSGGCTALRTVGKGLDAVAQWAGMTIETLSNSYNDALAVPTLEAHIFFGRLLPRALPLPA</sequence>
<accession>A0ACC3BU05</accession>
<organism evidence="1 2">
    <name type="scientific">Pyropia yezoensis</name>
    <name type="common">Susabi-nori</name>
    <name type="synonym">Porphyra yezoensis</name>
    <dbReference type="NCBI Taxonomy" id="2788"/>
    <lineage>
        <taxon>Eukaryota</taxon>
        <taxon>Rhodophyta</taxon>
        <taxon>Bangiophyceae</taxon>
        <taxon>Bangiales</taxon>
        <taxon>Bangiaceae</taxon>
        <taxon>Pyropia</taxon>
    </lineage>
</organism>
<dbReference type="Proteomes" id="UP000798662">
    <property type="component" value="Chromosome 1"/>
</dbReference>
<dbReference type="EMBL" id="CM020618">
    <property type="protein sequence ID" value="KAK1861392.1"/>
    <property type="molecule type" value="Genomic_DNA"/>
</dbReference>
<name>A0ACC3BU05_PYRYE</name>
<evidence type="ECO:0000313" key="2">
    <source>
        <dbReference type="Proteomes" id="UP000798662"/>
    </source>
</evidence>
<protein>
    <submittedName>
        <fullName evidence="1">Uncharacterized protein</fullName>
    </submittedName>
</protein>
<evidence type="ECO:0000313" key="1">
    <source>
        <dbReference type="EMBL" id="KAK1861392.1"/>
    </source>
</evidence>